<gene>
    <name evidence="2" type="ORF">CHIRRI_LOCUS1386</name>
</gene>
<evidence type="ECO:0000313" key="2">
    <source>
        <dbReference type="EMBL" id="CAG9798404.1"/>
    </source>
</evidence>
<protein>
    <recommendedName>
        <fullName evidence="1">N-acetyltransferase domain-containing protein</fullName>
    </recommendedName>
</protein>
<proteinExistence type="predicted"/>
<organism evidence="2 3">
    <name type="scientific">Chironomus riparius</name>
    <dbReference type="NCBI Taxonomy" id="315576"/>
    <lineage>
        <taxon>Eukaryota</taxon>
        <taxon>Metazoa</taxon>
        <taxon>Ecdysozoa</taxon>
        <taxon>Arthropoda</taxon>
        <taxon>Hexapoda</taxon>
        <taxon>Insecta</taxon>
        <taxon>Pterygota</taxon>
        <taxon>Neoptera</taxon>
        <taxon>Endopterygota</taxon>
        <taxon>Diptera</taxon>
        <taxon>Nematocera</taxon>
        <taxon>Chironomoidea</taxon>
        <taxon>Chironomidae</taxon>
        <taxon>Chironominae</taxon>
        <taxon>Chironomus</taxon>
    </lineage>
</organism>
<dbReference type="PANTHER" id="PTHR20958:SF10">
    <property type="entry name" value="GH05617P-RELATED"/>
    <property type="match status" value="1"/>
</dbReference>
<dbReference type="EMBL" id="OU895877">
    <property type="protein sequence ID" value="CAG9798404.1"/>
    <property type="molecule type" value="Genomic_DNA"/>
</dbReference>
<reference evidence="2" key="1">
    <citation type="submission" date="2022-01" db="EMBL/GenBank/DDBJ databases">
        <authorList>
            <person name="King R."/>
        </authorList>
    </citation>
    <scope>NUCLEOTIDE SEQUENCE</scope>
</reference>
<dbReference type="GO" id="GO:0016747">
    <property type="term" value="F:acyltransferase activity, transferring groups other than amino-acyl groups"/>
    <property type="evidence" value="ECO:0007669"/>
    <property type="project" value="InterPro"/>
</dbReference>
<reference evidence="2" key="2">
    <citation type="submission" date="2022-10" db="EMBL/GenBank/DDBJ databases">
        <authorList>
            <consortium name="ENA_rothamsted_submissions"/>
            <consortium name="culmorum"/>
            <person name="King R."/>
        </authorList>
    </citation>
    <scope>NUCLEOTIDE SEQUENCE</scope>
</reference>
<dbReference type="Pfam" id="PF08445">
    <property type="entry name" value="FR47"/>
    <property type="match status" value="1"/>
</dbReference>
<sequence length="277" mass="32399">MKEISLDNLQKFEDIFNVDREKHMVILLTIKTFVCRFEKFPELRNKAKLFALSDDWENDGYFFMTFVIWTEHFVFFDSINDSTDVLKNALRSLDYNNLMCLFSIRNEFHDMVCELRDELGLKLHIDADTACFYLPMAESLALKYEMPPNLHIKELSEDNVEKINSVWPHRSEGSESFISYSIKFHLNVGLYDNDNNLVAWCLRYDNGALGVLQTDSNYLRKGLGSVVVKILSKKISEEFQCDNIALVVQENVKSINLFNKLGFKKLESHTWYNLIRA</sequence>
<dbReference type="Proteomes" id="UP001153620">
    <property type="component" value="Chromosome 1"/>
</dbReference>
<dbReference type="OrthoDB" id="7305308at2759"/>
<dbReference type="PROSITE" id="PS51186">
    <property type="entry name" value="GNAT"/>
    <property type="match status" value="1"/>
</dbReference>
<accession>A0A9N9WNV7</accession>
<evidence type="ECO:0000259" key="1">
    <source>
        <dbReference type="PROSITE" id="PS51186"/>
    </source>
</evidence>
<keyword evidence="3" id="KW-1185">Reference proteome</keyword>
<feature type="domain" description="N-acetyltransferase" evidence="1">
    <location>
        <begin position="150"/>
        <end position="277"/>
    </location>
</feature>
<dbReference type="InterPro" id="IPR053225">
    <property type="entry name" value="Acyl-CoA_N-acyltransferase"/>
</dbReference>
<name>A0A9N9WNV7_9DIPT</name>
<dbReference type="PANTHER" id="PTHR20958">
    <property type="entry name" value="GLYCINE N-ACYLTRANSFERASE-LIKE PROTEIN"/>
    <property type="match status" value="1"/>
</dbReference>
<dbReference type="InterPro" id="IPR016181">
    <property type="entry name" value="Acyl_CoA_acyltransferase"/>
</dbReference>
<dbReference type="SUPFAM" id="SSF55729">
    <property type="entry name" value="Acyl-CoA N-acyltransferases (Nat)"/>
    <property type="match status" value="1"/>
</dbReference>
<dbReference type="InterPro" id="IPR000182">
    <property type="entry name" value="GNAT_dom"/>
</dbReference>
<dbReference type="Gene3D" id="3.40.630.30">
    <property type="match status" value="2"/>
</dbReference>
<dbReference type="InterPro" id="IPR013653">
    <property type="entry name" value="GCN5-like_dom"/>
</dbReference>
<dbReference type="AlphaFoldDB" id="A0A9N9WNV7"/>
<evidence type="ECO:0000313" key="3">
    <source>
        <dbReference type="Proteomes" id="UP001153620"/>
    </source>
</evidence>